<evidence type="ECO:0000313" key="1">
    <source>
        <dbReference type="EMBL" id="KAF7273294.1"/>
    </source>
</evidence>
<name>A0A834I3J2_RHYFE</name>
<keyword evidence="2" id="KW-1185">Reference proteome</keyword>
<dbReference type="Proteomes" id="UP000625711">
    <property type="component" value="Unassembled WGS sequence"/>
</dbReference>
<reference evidence="1" key="1">
    <citation type="submission" date="2020-08" db="EMBL/GenBank/DDBJ databases">
        <title>Genome sequencing and assembly of the red palm weevil Rhynchophorus ferrugineus.</title>
        <authorList>
            <person name="Dias G.B."/>
            <person name="Bergman C.M."/>
            <person name="Manee M."/>
        </authorList>
    </citation>
    <scope>NUCLEOTIDE SEQUENCE</scope>
    <source>
        <strain evidence="1">AA-2017</strain>
        <tissue evidence="1">Whole larva</tissue>
    </source>
</reference>
<dbReference type="AlphaFoldDB" id="A0A834I3J2"/>
<proteinExistence type="predicted"/>
<accession>A0A834I3J2</accession>
<organism evidence="1 2">
    <name type="scientific">Rhynchophorus ferrugineus</name>
    <name type="common">Red palm weevil</name>
    <name type="synonym">Curculio ferrugineus</name>
    <dbReference type="NCBI Taxonomy" id="354439"/>
    <lineage>
        <taxon>Eukaryota</taxon>
        <taxon>Metazoa</taxon>
        <taxon>Ecdysozoa</taxon>
        <taxon>Arthropoda</taxon>
        <taxon>Hexapoda</taxon>
        <taxon>Insecta</taxon>
        <taxon>Pterygota</taxon>
        <taxon>Neoptera</taxon>
        <taxon>Endopterygota</taxon>
        <taxon>Coleoptera</taxon>
        <taxon>Polyphaga</taxon>
        <taxon>Cucujiformia</taxon>
        <taxon>Curculionidae</taxon>
        <taxon>Dryophthorinae</taxon>
        <taxon>Rhynchophorus</taxon>
    </lineage>
</organism>
<evidence type="ECO:0000313" key="2">
    <source>
        <dbReference type="Proteomes" id="UP000625711"/>
    </source>
</evidence>
<protein>
    <submittedName>
        <fullName evidence="1">Uncharacterized protein</fullName>
    </submittedName>
</protein>
<comment type="caution">
    <text evidence="1">The sequence shown here is derived from an EMBL/GenBank/DDBJ whole genome shotgun (WGS) entry which is preliminary data.</text>
</comment>
<dbReference type="EMBL" id="JAACXV010013502">
    <property type="protein sequence ID" value="KAF7273294.1"/>
    <property type="molecule type" value="Genomic_DNA"/>
</dbReference>
<sequence>MNRLTVTTTDKAIIADPTPISRPATAQYPRLFESSAYVAKGADPRPIVESSAVQYRLLSSDLTNGGMSARQNARRFRPIYYFVLFASIPRHHLADHPTLSSRRI</sequence>
<gene>
    <name evidence="1" type="ORF">GWI33_013994</name>
</gene>